<comment type="caution">
    <text evidence="1">The sequence shown here is derived from an EMBL/GenBank/DDBJ whole genome shotgun (WGS) entry which is preliminary data.</text>
</comment>
<name>A0ABP8GBF5_9BACT</name>
<protein>
    <recommendedName>
        <fullName evidence="3">TerB family tellurite resistance protein</fullName>
    </recommendedName>
</protein>
<organism evidence="1 2">
    <name type="scientific">Flaviaesturariibacter amylovorans</name>
    <dbReference type="NCBI Taxonomy" id="1084520"/>
    <lineage>
        <taxon>Bacteria</taxon>
        <taxon>Pseudomonadati</taxon>
        <taxon>Bacteroidota</taxon>
        <taxon>Chitinophagia</taxon>
        <taxon>Chitinophagales</taxon>
        <taxon>Chitinophagaceae</taxon>
        <taxon>Flaviaestuariibacter</taxon>
    </lineage>
</organism>
<dbReference type="EMBL" id="BAABGY010000002">
    <property type="protein sequence ID" value="GAA4321244.1"/>
    <property type="molecule type" value="Genomic_DNA"/>
</dbReference>
<keyword evidence="2" id="KW-1185">Reference proteome</keyword>
<gene>
    <name evidence="1" type="ORF">GCM10023184_06890</name>
</gene>
<evidence type="ECO:0000313" key="2">
    <source>
        <dbReference type="Proteomes" id="UP001501725"/>
    </source>
</evidence>
<reference evidence="2" key="1">
    <citation type="journal article" date="2019" name="Int. J. Syst. Evol. Microbiol.">
        <title>The Global Catalogue of Microorganisms (GCM) 10K type strain sequencing project: providing services to taxonomists for standard genome sequencing and annotation.</title>
        <authorList>
            <consortium name="The Broad Institute Genomics Platform"/>
            <consortium name="The Broad Institute Genome Sequencing Center for Infectious Disease"/>
            <person name="Wu L."/>
            <person name="Ma J."/>
        </authorList>
    </citation>
    <scope>NUCLEOTIDE SEQUENCE [LARGE SCALE GENOMIC DNA]</scope>
    <source>
        <strain evidence="2">JCM 17919</strain>
    </source>
</reference>
<evidence type="ECO:0008006" key="3">
    <source>
        <dbReference type="Google" id="ProtNLM"/>
    </source>
</evidence>
<dbReference type="RefSeq" id="WP_345253411.1">
    <property type="nucleotide sequence ID" value="NZ_BAABGY010000002.1"/>
</dbReference>
<dbReference type="Proteomes" id="UP001501725">
    <property type="component" value="Unassembled WGS sequence"/>
</dbReference>
<sequence length="142" mass="16058">MTDLTIRSEQEASVAILFSCLFQEGQQPPGESRIEHLSRMLVLCSRFRGHNLSELSQHALSLFSQHGAKALIEAAAPQVSAEFRETLFAMICELMTDTGQVSEETSERIGMCALYLQIPMELMRTMVTTYIIRNRFNIEIVD</sequence>
<evidence type="ECO:0000313" key="1">
    <source>
        <dbReference type="EMBL" id="GAA4321244.1"/>
    </source>
</evidence>
<accession>A0ABP8GBF5</accession>
<proteinExistence type="predicted"/>